<dbReference type="RefSeq" id="WP_144450535.1">
    <property type="nucleotide sequence ID" value="NZ_VLKZ01000005.1"/>
</dbReference>
<name>A0A562QHX1_9BACI</name>
<evidence type="ECO:0000313" key="1">
    <source>
        <dbReference type="EMBL" id="TWI56339.1"/>
    </source>
</evidence>
<sequence>MSDTILISRPMPKKKRKYARAVTVGIDQKTNISNANRADGIKKMVEEQMKISGYKRDEDPLLKEIKKIAHKYHAKMS</sequence>
<dbReference type="EMBL" id="VLKZ01000005">
    <property type="protein sequence ID" value="TWI56339.1"/>
    <property type="molecule type" value="Genomic_DNA"/>
</dbReference>
<dbReference type="AlphaFoldDB" id="A0A562QHX1"/>
<proteinExistence type="predicted"/>
<dbReference type="OrthoDB" id="9924698at2"/>
<comment type="caution">
    <text evidence="1">The sequence shown here is derived from an EMBL/GenBank/DDBJ whole genome shotgun (WGS) entry which is preliminary data.</text>
</comment>
<protein>
    <submittedName>
        <fullName evidence="1">Uncharacterized protein</fullName>
    </submittedName>
</protein>
<gene>
    <name evidence="1" type="ORF">IQ10_02233</name>
</gene>
<organism evidence="1 2">
    <name type="scientific">Halalkalibacter nanhaiisediminis</name>
    <dbReference type="NCBI Taxonomy" id="688079"/>
    <lineage>
        <taxon>Bacteria</taxon>
        <taxon>Bacillati</taxon>
        <taxon>Bacillota</taxon>
        <taxon>Bacilli</taxon>
        <taxon>Bacillales</taxon>
        <taxon>Bacillaceae</taxon>
        <taxon>Halalkalibacter</taxon>
    </lineage>
</organism>
<reference evidence="1 2" key="1">
    <citation type="journal article" date="2015" name="Stand. Genomic Sci.">
        <title>Genomic Encyclopedia of Bacterial and Archaeal Type Strains, Phase III: the genomes of soil and plant-associated and newly described type strains.</title>
        <authorList>
            <person name="Whitman W.B."/>
            <person name="Woyke T."/>
            <person name="Klenk H.P."/>
            <person name="Zhou Y."/>
            <person name="Lilburn T.G."/>
            <person name="Beck B.J."/>
            <person name="De Vos P."/>
            <person name="Vandamme P."/>
            <person name="Eisen J.A."/>
            <person name="Garrity G."/>
            <person name="Hugenholtz P."/>
            <person name="Kyrpides N.C."/>
        </authorList>
    </citation>
    <scope>NUCLEOTIDE SEQUENCE [LARGE SCALE GENOMIC DNA]</scope>
    <source>
        <strain evidence="1 2">CGMCC 1.10116</strain>
    </source>
</reference>
<accession>A0A562QHX1</accession>
<dbReference type="Proteomes" id="UP000315711">
    <property type="component" value="Unassembled WGS sequence"/>
</dbReference>
<evidence type="ECO:0000313" key="2">
    <source>
        <dbReference type="Proteomes" id="UP000315711"/>
    </source>
</evidence>
<keyword evidence="2" id="KW-1185">Reference proteome</keyword>